<sequence length="43" mass="4999">MLMPILDEQKLDSINNILYCAIAENKRVCISYQTQSMFRMGES</sequence>
<organism evidence="1 2">
    <name type="scientific">Bacillus toyonensis</name>
    <dbReference type="NCBI Taxonomy" id="155322"/>
    <lineage>
        <taxon>Bacteria</taxon>
        <taxon>Bacillati</taxon>
        <taxon>Bacillota</taxon>
        <taxon>Bacilli</taxon>
        <taxon>Bacillales</taxon>
        <taxon>Bacillaceae</taxon>
        <taxon>Bacillus</taxon>
        <taxon>Bacillus cereus group</taxon>
    </lineage>
</organism>
<reference evidence="1 2" key="1">
    <citation type="submission" date="2017-09" db="EMBL/GenBank/DDBJ databases">
        <title>Large-scale bioinformatics analysis of Bacillus genomes uncovers conserved roles of natural products in bacterial physiology.</title>
        <authorList>
            <consortium name="Agbiome Team Llc"/>
            <person name="Bleich R.M."/>
            <person name="Kirk G.J."/>
            <person name="Santa Maria K.C."/>
            <person name="Allen S.E."/>
            <person name="Farag S."/>
            <person name="Shank E.A."/>
            <person name="Bowers A."/>
        </authorList>
    </citation>
    <scope>NUCLEOTIDE SEQUENCE [LARGE SCALE GENOMIC DNA]</scope>
    <source>
        <strain evidence="1 2">AFS027958</strain>
    </source>
</reference>
<proteinExistence type="predicted"/>
<gene>
    <name evidence="1" type="ORF">CN596_31565</name>
</gene>
<name>A0AB36SD38_9BACI</name>
<dbReference type="AlphaFoldDB" id="A0AB36SD38"/>
<dbReference type="EMBL" id="NUAJ01000089">
    <property type="protein sequence ID" value="PEN43710.1"/>
    <property type="molecule type" value="Genomic_DNA"/>
</dbReference>
<dbReference type="Proteomes" id="UP000220934">
    <property type="component" value="Unassembled WGS sequence"/>
</dbReference>
<comment type="caution">
    <text evidence="1">The sequence shown here is derived from an EMBL/GenBank/DDBJ whole genome shotgun (WGS) entry which is preliminary data.</text>
</comment>
<protein>
    <submittedName>
        <fullName evidence="1">Uncharacterized protein</fullName>
    </submittedName>
</protein>
<evidence type="ECO:0000313" key="2">
    <source>
        <dbReference type="Proteomes" id="UP000220934"/>
    </source>
</evidence>
<evidence type="ECO:0000313" key="1">
    <source>
        <dbReference type="EMBL" id="PEN43710.1"/>
    </source>
</evidence>
<accession>A0AB36SD38</accession>